<dbReference type="Proteomes" id="UP001157134">
    <property type="component" value="Unassembled WGS sequence"/>
</dbReference>
<reference evidence="1 2" key="1">
    <citation type="submission" date="2023-03" db="EMBL/GenBank/DDBJ databases">
        <title>Thalassotalea loyana LMG 22536T draft genome sequence.</title>
        <authorList>
            <person name="Sawabe T."/>
        </authorList>
    </citation>
    <scope>NUCLEOTIDE SEQUENCE [LARGE SCALE GENOMIC DNA]</scope>
    <source>
        <strain evidence="1 2">LMG 22536</strain>
    </source>
</reference>
<sequence>MTEYTKKTNFHNHHIHLNKQQIKHLLFDFKLLILQKDDSKVANFWHQHQQVLTELAKIGIVKSAAAISEGISAQRTHSLQMPLIRLCQAIDDLATSID</sequence>
<dbReference type="EMBL" id="BSSV01000003">
    <property type="protein sequence ID" value="GLX85480.1"/>
    <property type="molecule type" value="Genomic_DNA"/>
</dbReference>
<comment type="caution">
    <text evidence="1">The sequence shown here is derived from an EMBL/GenBank/DDBJ whole genome shotgun (WGS) entry which is preliminary data.</text>
</comment>
<dbReference type="RefSeq" id="WP_284297629.1">
    <property type="nucleotide sequence ID" value="NZ_BSSV01000003.1"/>
</dbReference>
<proteinExistence type="predicted"/>
<name>A0ABQ6HFF3_9GAMM</name>
<protein>
    <submittedName>
        <fullName evidence="1">Uncharacterized protein</fullName>
    </submittedName>
</protein>
<organism evidence="1 2">
    <name type="scientific">Thalassotalea loyana</name>
    <dbReference type="NCBI Taxonomy" id="280483"/>
    <lineage>
        <taxon>Bacteria</taxon>
        <taxon>Pseudomonadati</taxon>
        <taxon>Pseudomonadota</taxon>
        <taxon>Gammaproteobacteria</taxon>
        <taxon>Alteromonadales</taxon>
        <taxon>Colwelliaceae</taxon>
        <taxon>Thalassotalea</taxon>
    </lineage>
</organism>
<keyword evidence="2" id="KW-1185">Reference proteome</keyword>
<evidence type="ECO:0000313" key="2">
    <source>
        <dbReference type="Proteomes" id="UP001157134"/>
    </source>
</evidence>
<gene>
    <name evidence="1" type="ORF">tloyanaT_17320</name>
</gene>
<evidence type="ECO:0000313" key="1">
    <source>
        <dbReference type="EMBL" id="GLX85480.1"/>
    </source>
</evidence>
<accession>A0ABQ6HFF3</accession>